<dbReference type="EMBL" id="JABANO010003171">
    <property type="protein sequence ID" value="KAF4757007.1"/>
    <property type="molecule type" value="Genomic_DNA"/>
</dbReference>
<feature type="compositionally biased region" description="Low complexity" evidence="1">
    <location>
        <begin position="210"/>
        <end position="236"/>
    </location>
</feature>
<dbReference type="AlphaFoldDB" id="A0A7J6UIL0"/>
<dbReference type="Proteomes" id="UP000553632">
    <property type="component" value="Unassembled WGS sequence"/>
</dbReference>
<reference evidence="2 3" key="1">
    <citation type="submission" date="2020-04" db="EMBL/GenBank/DDBJ databases">
        <title>Perkinsus olseni comparative genomics.</title>
        <authorList>
            <person name="Bogema D.R."/>
        </authorList>
    </citation>
    <scope>NUCLEOTIDE SEQUENCE [LARGE SCALE GENOMIC DNA]</scope>
    <source>
        <strain evidence="2 3">ATCC PRA-207</strain>
    </source>
</reference>
<proteinExistence type="predicted"/>
<gene>
    <name evidence="2" type="ORF">FOZ63_000039</name>
</gene>
<feature type="region of interest" description="Disordered" evidence="1">
    <location>
        <begin position="1"/>
        <end position="105"/>
    </location>
</feature>
<evidence type="ECO:0000256" key="1">
    <source>
        <dbReference type="SAM" id="MobiDB-lite"/>
    </source>
</evidence>
<comment type="caution">
    <text evidence="2">The sequence shown here is derived from an EMBL/GenBank/DDBJ whole genome shotgun (WGS) entry which is preliminary data.</text>
</comment>
<organism evidence="2 3">
    <name type="scientific">Perkinsus olseni</name>
    <name type="common">Perkinsus atlanticus</name>
    <dbReference type="NCBI Taxonomy" id="32597"/>
    <lineage>
        <taxon>Eukaryota</taxon>
        <taxon>Sar</taxon>
        <taxon>Alveolata</taxon>
        <taxon>Perkinsozoa</taxon>
        <taxon>Perkinsea</taxon>
        <taxon>Perkinsida</taxon>
        <taxon>Perkinsidae</taxon>
        <taxon>Perkinsus</taxon>
    </lineage>
</organism>
<accession>A0A7J6UIL0</accession>
<keyword evidence="3" id="KW-1185">Reference proteome</keyword>
<sequence>MASGWTGDHHERAGAREVGKPGQWRDGEEDRAGDKHHHQRGARRDDDRGGRYSSGYPTTAGKGRKGGGGRDATPPSSPQTGGLGRGDSGRKPLPTVGGGGLDQFTLGDIRKAEKTLEKSHMSLGQYARKVAQGEITKTADEEDANKLLDDDDGFFASEIPDGEDDGGRMAKWLKPTEGSSGPPMPQPHLPAGAKTLEELEASQRQKRQQRAAAESSRMQGRNQQSVGQVSSTSSSTRYNFVARGQMSNEFSIYALSP</sequence>
<name>A0A7J6UIL0_PEROL</name>
<evidence type="ECO:0000313" key="3">
    <source>
        <dbReference type="Proteomes" id="UP000553632"/>
    </source>
</evidence>
<feature type="region of interest" description="Disordered" evidence="1">
    <location>
        <begin position="137"/>
        <end position="239"/>
    </location>
</feature>
<evidence type="ECO:0000313" key="2">
    <source>
        <dbReference type="EMBL" id="KAF4757007.1"/>
    </source>
</evidence>
<protein>
    <submittedName>
        <fullName evidence="2">Uncharacterized protein</fullName>
    </submittedName>
</protein>
<feature type="compositionally biased region" description="Basic and acidic residues" evidence="1">
    <location>
        <begin position="7"/>
        <end position="33"/>
    </location>
</feature>